<evidence type="ECO:0000256" key="7">
    <source>
        <dbReference type="SAM" id="Phobius"/>
    </source>
</evidence>
<reference evidence="8 9" key="2">
    <citation type="journal article" date="2011" name="Stand. Genomic Sci.">
        <title>Complete genome sequence of Tsukamurella paurometabola type strain (no. 33).</title>
        <authorList>
            <person name="Munk A.C."/>
            <person name="Lapidus A."/>
            <person name="Lucas S."/>
            <person name="Nolan M."/>
            <person name="Tice H."/>
            <person name="Cheng J.F."/>
            <person name="Del Rio T.G."/>
            <person name="Goodwin L."/>
            <person name="Pitluck S."/>
            <person name="Liolios K."/>
            <person name="Huntemann M."/>
            <person name="Ivanova N."/>
            <person name="Mavromatis K."/>
            <person name="Mikhailova N."/>
            <person name="Pati A."/>
            <person name="Chen A."/>
            <person name="Palaniappan K."/>
            <person name="Tapia R."/>
            <person name="Han C."/>
            <person name="Land M."/>
            <person name="Hauser L."/>
            <person name="Chang Y.J."/>
            <person name="Jeffries C.D."/>
            <person name="Brettin T."/>
            <person name="Yasawong M."/>
            <person name="Brambilla E.M."/>
            <person name="Rohde M."/>
            <person name="Sikorski J."/>
            <person name="Goker M."/>
            <person name="Detter J.C."/>
            <person name="Woyke T."/>
            <person name="Bristow J."/>
            <person name="Eisen J.A."/>
            <person name="Markowitz V."/>
            <person name="Hugenholtz P."/>
            <person name="Kyrpides N.C."/>
            <person name="Klenk H.P."/>
        </authorList>
    </citation>
    <scope>NUCLEOTIDE SEQUENCE [LARGE SCALE GENOMIC DNA]</scope>
    <source>
        <strain evidence="9">ATCC 8368 / DSM 20162 / CCUG 35730 / CIP 100753 / JCM 10117 / KCTC 9821 / NBRC 16120 / NCIMB 702349 / NCTC 13040</strain>
    </source>
</reference>
<comment type="subcellular location">
    <subcellularLocation>
        <location evidence="1">Cell membrane</location>
        <topology evidence="1">Multi-pass membrane protein</topology>
    </subcellularLocation>
</comment>
<evidence type="ECO:0000256" key="6">
    <source>
        <dbReference type="ARBA" id="ARBA00023136"/>
    </source>
</evidence>
<dbReference type="Proteomes" id="UP000001213">
    <property type="component" value="Chromosome"/>
</dbReference>
<dbReference type="InterPro" id="IPR051907">
    <property type="entry name" value="DoxX-like_oxidoreductase"/>
</dbReference>
<dbReference type="AlphaFoldDB" id="D5UXH7"/>
<name>D5UXH7_TSUPD</name>
<feature type="transmembrane region" description="Helical" evidence="7">
    <location>
        <begin position="12"/>
        <end position="29"/>
    </location>
</feature>
<comment type="similarity">
    <text evidence="2">Belongs to the DoxX family.</text>
</comment>
<feature type="transmembrane region" description="Helical" evidence="7">
    <location>
        <begin position="64"/>
        <end position="92"/>
    </location>
</feature>
<evidence type="ECO:0000256" key="4">
    <source>
        <dbReference type="ARBA" id="ARBA00022692"/>
    </source>
</evidence>
<dbReference type="RefSeq" id="WP_013126103.1">
    <property type="nucleotide sequence ID" value="NC_014158.1"/>
</dbReference>
<dbReference type="PANTHER" id="PTHR33452:SF1">
    <property type="entry name" value="INNER MEMBRANE PROTEIN YPHA-RELATED"/>
    <property type="match status" value="1"/>
</dbReference>
<dbReference type="STRING" id="521096.Tpau_1441"/>
<dbReference type="eggNOG" id="COG2259">
    <property type="taxonomic scope" value="Bacteria"/>
</dbReference>
<sequence>MIAVSSELRQYAALFARVVIGAIFIAYGWQKVFVRGIDSVAAGFASSGVPMPTTSAWVAGLGELVGGVLLVVGFAIPITSVVLVGIMIGAIFSVGLSKGFFDGVTLPLSLAAGLIGIVAIAAPSPLSLDALIARRSAGID</sequence>
<reference evidence="9" key="1">
    <citation type="submission" date="2010-03" db="EMBL/GenBank/DDBJ databases">
        <title>The complete chromosome of Tsukamurella paurometabola DSM 20162.</title>
        <authorList>
            <consortium name="US DOE Joint Genome Institute (JGI-PGF)"/>
            <person name="Lucas S."/>
            <person name="Copeland A."/>
            <person name="Lapidus A."/>
            <person name="Glavina del Rio T."/>
            <person name="Dalin E."/>
            <person name="Tice H."/>
            <person name="Bruce D."/>
            <person name="Goodwin L."/>
            <person name="Pitluck S."/>
            <person name="Kyrpides N."/>
            <person name="Mavromatis K."/>
            <person name="Ivanova N."/>
            <person name="Mikhailova N."/>
            <person name="Munk A.C."/>
            <person name="Brettin T."/>
            <person name="Detter J.C."/>
            <person name="Tapia R."/>
            <person name="Han C."/>
            <person name="Larimer F."/>
            <person name="Land M."/>
            <person name="Hauser L."/>
            <person name="Markowitz V."/>
            <person name="Cheng J.-F."/>
            <person name="Hugenholtz P."/>
            <person name="Woyke T."/>
            <person name="Wu D."/>
            <person name="Jando M."/>
            <person name="Brambilla E."/>
            <person name="Klenk H.-P."/>
            <person name="Eisen J.A."/>
        </authorList>
    </citation>
    <scope>NUCLEOTIDE SEQUENCE [LARGE SCALE GENOMIC DNA]</scope>
    <source>
        <strain evidence="9">ATCC 8368 / DSM 20162 / CCUG 35730 / CIP 100753 / JCM 10117 / KCTC 9821 / NBRC 16120 / NCIMB 702349 / NCTC 13040</strain>
    </source>
</reference>
<evidence type="ECO:0000256" key="1">
    <source>
        <dbReference type="ARBA" id="ARBA00004651"/>
    </source>
</evidence>
<proteinExistence type="inferred from homology"/>
<keyword evidence="3" id="KW-1003">Cell membrane</keyword>
<gene>
    <name evidence="8" type="ordered locus">Tpau_1441</name>
</gene>
<evidence type="ECO:0000256" key="2">
    <source>
        <dbReference type="ARBA" id="ARBA00006679"/>
    </source>
</evidence>
<dbReference type="PANTHER" id="PTHR33452">
    <property type="entry name" value="OXIDOREDUCTASE CATD-RELATED"/>
    <property type="match status" value="1"/>
</dbReference>
<evidence type="ECO:0000313" key="8">
    <source>
        <dbReference type="EMBL" id="ADG78069.1"/>
    </source>
</evidence>
<keyword evidence="6 7" id="KW-0472">Membrane</keyword>
<keyword evidence="5 7" id="KW-1133">Transmembrane helix</keyword>
<dbReference type="InterPro" id="IPR032808">
    <property type="entry name" value="DoxX"/>
</dbReference>
<evidence type="ECO:0000313" key="9">
    <source>
        <dbReference type="Proteomes" id="UP000001213"/>
    </source>
</evidence>
<evidence type="ECO:0000256" key="3">
    <source>
        <dbReference type="ARBA" id="ARBA00022475"/>
    </source>
</evidence>
<evidence type="ECO:0000256" key="5">
    <source>
        <dbReference type="ARBA" id="ARBA00022989"/>
    </source>
</evidence>
<keyword evidence="4 7" id="KW-0812">Transmembrane</keyword>
<dbReference type="GO" id="GO:0005886">
    <property type="term" value="C:plasma membrane"/>
    <property type="evidence" value="ECO:0007669"/>
    <property type="project" value="UniProtKB-SubCell"/>
</dbReference>
<organism evidence="8 9">
    <name type="scientific">Tsukamurella paurometabola (strain ATCC 8368 / DSM 20162 / CCUG 35730 / CIP 100753 / JCM 10117 / KCTC 9821 / NBRC 16120 / NCIMB 702349 / NCTC 13040)</name>
    <name type="common">Corynebacterium paurometabolum</name>
    <dbReference type="NCBI Taxonomy" id="521096"/>
    <lineage>
        <taxon>Bacteria</taxon>
        <taxon>Bacillati</taxon>
        <taxon>Actinomycetota</taxon>
        <taxon>Actinomycetes</taxon>
        <taxon>Mycobacteriales</taxon>
        <taxon>Tsukamurellaceae</taxon>
        <taxon>Tsukamurella</taxon>
    </lineage>
</organism>
<feature type="transmembrane region" description="Helical" evidence="7">
    <location>
        <begin position="104"/>
        <end position="122"/>
    </location>
</feature>
<protein>
    <submittedName>
        <fullName evidence="8">DoxX family protein</fullName>
    </submittedName>
</protein>
<dbReference type="HOGENOM" id="CLU_058421_3_2_11"/>
<keyword evidence="9" id="KW-1185">Reference proteome</keyword>
<dbReference type="EMBL" id="CP001966">
    <property type="protein sequence ID" value="ADG78069.1"/>
    <property type="molecule type" value="Genomic_DNA"/>
</dbReference>
<accession>D5UXH7</accession>
<dbReference type="KEGG" id="tpr:Tpau_1441"/>
<dbReference type="Pfam" id="PF07681">
    <property type="entry name" value="DoxX"/>
    <property type="match status" value="1"/>
</dbReference>